<name>A0A011UEJ3_RUMAL</name>
<dbReference type="AlphaFoldDB" id="A0A011UEJ3"/>
<feature type="transmembrane region" description="Helical" evidence="1">
    <location>
        <begin position="20"/>
        <end position="44"/>
    </location>
</feature>
<proteinExistence type="predicted"/>
<evidence type="ECO:0000313" key="2">
    <source>
        <dbReference type="EMBL" id="EXM39014.1"/>
    </source>
</evidence>
<dbReference type="RefSeq" id="WP_037288446.1">
    <property type="nucleotide sequence ID" value="NZ_JEOB01000003.1"/>
</dbReference>
<gene>
    <name evidence="2" type="ORF">RASY3_12005</name>
</gene>
<evidence type="ECO:0000256" key="1">
    <source>
        <dbReference type="SAM" id="Phobius"/>
    </source>
</evidence>
<accession>A0A011UEJ3</accession>
<organism evidence="2 3">
    <name type="scientific">Ruminococcus albus SY3</name>
    <dbReference type="NCBI Taxonomy" id="1341156"/>
    <lineage>
        <taxon>Bacteria</taxon>
        <taxon>Bacillati</taxon>
        <taxon>Bacillota</taxon>
        <taxon>Clostridia</taxon>
        <taxon>Eubacteriales</taxon>
        <taxon>Oscillospiraceae</taxon>
        <taxon>Ruminococcus</taxon>
    </lineage>
</organism>
<sequence>MEMYKLLALADDTDKSFDGLFSGAGHIVGIVLAVTGLLLLYIAFKVAQGYSFIPTLGSETVIKEDNYVEGTAKAVEKIVTKMPDPNGGEDREFVEWKIVYTADGEEYSQEIPDDGYSEGDNIKIKYDPAKPSAYYIAEEKEETDESEDTTDEGKGKMTGLILGVLGVLVILGGVALYLNS</sequence>
<evidence type="ECO:0008006" key="4">
    <source>
        <dbReference type="Google" id="ProtNLM"/>
    </source>
</evidence>
<comment type="caution">
    <text evidence="2">The sequence shown here is derived from an EMBL/GenBank/DDBJ whole genome shotgun (WGS) entry which is preliminary data.</text>
</comment>
<dbReference type="Proteomes" id="UP000021369">
    <property type="component" value="Unassembled WGS sequence"/>
</dbReference>
<reference evidence="2 3" key="1">
    <citation type="submission" date="2013-06" db="EMBL/GenBank/DDBJ databases">
        <title>Rumen cellulosomics: divergent fiber-degrading strategies revealed by comparative genome-wide analysis of six Ruminococcal strains.</title>
        <authorList>
            <person name="Dassa B."/>
            <person name="Borovok I."/>
            <person name="Lamed R."/>
            <person name="Flint H."/>
            <person name="Yeoman C.J."/>
            <person name="White B."/>
            <person name="Bayer E.A."/>
        </authorList>
    </citation>
    <scope>NUCLEOTIDE SEQUENCE [LARGE SCALE GENOMIC DNA]</scope>
    <source>
        <strain evidence="2 3">SY3</strain>
    </source>
</reference>
<dbReference type="OrthoDB" id="1823130at2"/>
<dbReference type="EMBL" id="JEOB01000003">
    <property type="protein sequence ID" value="EXM39014.1"/>
    <property type="molecule type" value="Genomic_DNA"/>
</dbReference>
<keyword evidence="1" id="KW-1133">Transmembrane helix</keyword>
<dbReference type="PATRIC" id="fig|1341156.4.peg.2339"/>
<keyword evidence="1" id="KW-0812">Transmembrane</keyword>
<protein>
    <recommendedName>
        <fullName evidence="4">DUF3592 domain-containing protein</fullName>
    </recommendedName>
</protein>
<feature type="transmembrane region" description="Helical" evidence="1">
    <location>
        <begin position="160"/>
        <end position="178"/>
    </location>
</feature>
<evidence type="ECO:0000313" key="3">
    <source>
        <dbReference type="Proteomes" id="UP000021369"/>
    </source>
</evidence>
<keyword evidence="3" id="KW-1185">Reference proteome</keyword>
<keyword evidence="1" id="KW-0472">Membrane</keyword>